<dbReference type="InterPro" id="IPR023100">
    <property type="entry name" value="D-aminoacylase_insert_dom_sf"/>
</dbReference>
<proteinExistence type="predicted"/>
<evidence type="ECO:0000259" key="3">
    <source>
        <dbReference type="Pfam" id="PF00144"/>
    </source>
</evidence>
<evidence type="ECO:0000313" key="5">
    <source>
        <dbReference type="EMBL" id="MEA5141883.1"/>
    </source>
</evidence>
<dbReference type="Gene3D" id="3.30.1490.130">
    <property type="entry name" value="D-aminoacylase. Domain 3"/>
    <property type="match status" value="1"/>
</dbReference>
<dbReference type="Gene3D" id="2.30.40.10">
    <property type="entry name" value="Urease, subunit C, domain 1"/>
    <property type="match status" value="1"/>
</dbReference>
<comment type="caution">
    <text evidence="5">The sequence shown here is derived from an EMBL/GenBank/DDBJ whole genome shotgun (WGS) entry which is preliminary data.</text>
</comment>
<dbReference type="SUPFAM" id="SSF56601">
    <property type="entry name" value="beta-lactamase/transpeptidase-like"/>
    <property type="match status" value="1"/>
</dbReference>
<evidence type="ECO:0000256" key="2">
    <source>
        <dbReference type="ARBA" id="ARBA00023136"/>
    </source>
</evidence>
<dbReference type="InterPro" id="IPR013108">
    <property type="entry name" value="Amidohydro_3"/>
</dbReference>
<organism evidence="5 6">
    <name type="scientific">Arcicella rigui</name>
    <dbReference type="NCBI Taxonomy" id="797020"/>
    <lineage>
        <taxon>Bacteria</taxon>
        <taxon>Pseudomonadati</taxon>
        <taxon>Bacteroidota</taxon>
        <taxon>Cytophagia</taxon>
        <taxon>Cytophagales</taxon>
        <taxon>Flectobacillaceae</taxon>
        <taxon>Arcicella</taxon>
    </lineage>
</organism>
<dbReference type="GO" id="GO:0016787">
    <property type="term" value="F:hydrolase activity"/>
    <property type="evidence" value="ECO:0007669"/>
    <property type="project" value="UniProtKB-KW"/>
</dbReference>
<dbReference type="Proteomes" id="UP001302949">
    <property type="component" value="Unassembled WGS sequence"/>
</dbReference>
<dbReference type="RefSeq" id="WP_323299037.1">
    <property type="nucleotide sequence ID" value="NZ_JAYFUM010000035.1"/>
</dbReference>
<feature type="domain" description="Amidohydrolase 3" evidence="4">
    <location>
        <begin position="410"/>
        <end position="622"/>
    </location>
</feature>
<dbReference type="SUPFAM" id="SSF51338">
    <property type="entry name" value="Composite domain of metallo-dependent hydrolases"/>
    <property type="match status" value="1"/>
</dbReference>
<sequence>MNTKIKLSNLFITIILWFASIQSYSQLSKNQLKTLDSALVVLHEKAMFNGVVLIAQNGKVQYQKALGIANLQTQTTLSTASSFNLASISKQFIAMMIMQLKEKNLLQYKDKVQQFLPNFPYKNISIRQLLTHTSGLPEYFDLAIRYNNTLDTLNNDKLIQLLADVQPALNFESGSKWEYCNTAYVLLASIIEKVGGMPVEDFFNKNITQPLHLSNTFIYYLNMKNPLAAKSQRVFGFKRENGQNYLNDLIRLDGVVGDGNVYSSAEDLLKWEQALYTNKLVSQQTLKEAFTPVKLNDGSTYPYGFGWFIKDDGKILQHTGSWVGFLNSIDRNLIDKTTFITLSNSTNPLVRKVLNDILTGGTLHIPTTQLITNIKLIDGTGSPARHESVRLKDNKIWEIGNLKAFNNESVIDGKGMVLAPGFIDSHSHHFGGLEKIPQAIPTASQGITTIVIGQDGGSYSMDSLENFFKKRPVAVNIASFTGHSTLRANVLGARSLYRTAKASELEQMKVLLQKEMEKGSLGLNTGLEYESAFFSNRDEVLQLAKIVKDFGGRYMSHIRSEDINLEEAIDEIIEIGRTAKIPVQISHIKIAKKDQWGKSPQLLAQLQKARAEGVDITADCYPYNFWNSTLRVLFPNRDYTNPISAEFAVNQLFDPAQSVLVRFAPNPNYAGKTISAIAEERKEKPSQTLMNLIAIAADFEEKNPDFKEGIEAIMGKSMDDTDVSNFLNWQYTNFCSDGSSSGHPRGHGTFTRILGRYVREQKLMSLENAIYKMTGLSAEHLGISDRGIIANGNYADLVLFNPDTVIDNANIQYGKALSTGIEKVWVNGQIVYQSFLVTGKCPGVLIKRK</sequence>
<keyword evidence="2" id="KW-0472">Membrane</keyword>
<reference evidence="5 6" key="1">
    <citation type="submission" date="2023-12" db="EMBL/GenBank/DDBJ databases">
        <title>Novel species of the genus Arcicella isolated from rivers.</title>
        <authorList>
            <person name="Lu H."/>
        </authorList>
    </citation>
    <scope>NUCLEOTIDE SEQUENCE [LARGE SCALE GENOMIC DNA]</scope>
    <source>
        <strain evidence="5 6">KCTC 23307</strain>
    </source>
</reference>
<dbReference type="InterPro" id="IPR001466">
    <property type="entry name" value="Beta-lactam-related"/>
</dbReference>
<keyword evidence="6" id="KW-1185">Reference proteome</keyword>
<accession>A0ABU5QGZ2</accession>
<protein>
    <submittedName>
        <fullName evidence="5">Serine hydrolase</fullName>
    </submittedName>
</protein>
<name>A0ABU5QGZ2_9BACT</name>
<evidence type="ECO:0000259" key="4">
    <source>
        <dbReference type="Pfam" id="PF07969"/>
    </source>
</evidence>
<dbReference type="InterPro" id="IPR011059">
    <property type="entry name" value="Metal-dep_hydrolase_composite"/>
</dbReference>
<feature type="domain" description="Amidohydrolase 3" evidence="4">
    <location>
        <begin position="736"/>
        <end position="832"/>
    </location>
</feature>
<dbReference type="InterPro" id="IPR050491">
    <property type="entry name" value="AmpC-like"/>
</dbReference>
<keyword evidence="5" id="KW-0378">Hydrolase</keyword>
<dbReference type="InterPro" id="IPR032466">
    <property type="entry name" value="Metal_Hydrolase"/>
</dbReference>
<dbReference type="EMBL" id="JAYFUM010000035">
    <property type="protein sequence ID" value="MEA5141883.1"/>
    <property type="molecule type" value="Genomic_DNA"/>
</dbReference>
<comment type="subcellular location">
    <subcellularLocation>
        <location evidence="1">Membrane</location>
    </subcellularLocation>
</comment>
<gene>
    <name evidence="5" type="ORF">VB248_22190</name>
</gene>
<evidence type="ECO:0000313" key="6">
    <source>
        <dbReference type="Proteomes" id="UP001302949"/>
    </source>
</evidence>
<dbReference type="PANTHER" id="PTHR46825">
    <property type="entry name" value="D-ALANYL-D-ALANINE-CARBOXYPEPTIDASE/ENDOPEPTIDASE AMPH"/>
    <property type="match status" value="1"/>
</dbReference>
<dbReference type="SUPFAM" id="SSF51556">
    <property type="entry name" value="Metallo-dependent hydrolases"/>
    <property type="match status" value="1"/>
</dbReference>
<dbReference type="PANTHER" id="PTHR46825:SF11">
    <property type="entry name" value="PENICILLIN-BINDING PROTEIN 4"/>
    <property type="match status" value="1"/>
</dbReference>
<dbReference type="Pfam" id="PF00144">
    <property type="entry name" value="Beta-lactamase"/>
    <property type="match status" value="1"/>
</dbReference>
<feature type="domain" description="Beta-lactamase-related" evidence="3">
    <location>
        <begin position="48"/>
        <end position="351"/>
    </location>
</feature>
<dbReference type="Pfam" id="PF07969">
    <property type="entry name" value="Amidohydro_3"/>
    <property type="match status" value="2"/>
</dbReference>
<dbReference type="Gene3D" id="3.40.710.10">
    <property type="entry name" value="DD-peptidase/beta-lactamase superfamily"/>
    <property type="match status" value="1"/>
</dbReference>
<dbReference type="InterPro" id="IPR012338">
    <property type="entry name" value="Beta-lactam/transpept-like"/>
</dbReference>
<evidence type="ECO:0000256" key="1">
    <source>
        <dbReference type="ARBA" id="ARBA00004370"/>
    </source>
</evidence>
<dbReference type="Gene3D" id="3.20.20.140">
    <property type="entry name" value="Metal-dependent hydrolases"/>
    <property type="match status" value="1"/>
</dbReference>